<protein>
    <submittedName>
        <fullName evidence="2">Uncharacterized protein</fullName>
    </submittedName>
</protein>
<sequence length="194" mass="19455">MLVGRRIHLALTAVAAAASLALLAPGMASAQPVPGSADITTGSAEGAVNSGSAFLDAGSSILDGDIRGGARQIFDEGISIFNSLPGSGSAAPRQFCNNATIAGGPGITQTNHDLGRSGPLSFGISWETYDIPDVIDVFYQGALVFTTGSIGDNINEGTGGTVINLPPGTDTSVLVKVTGPGGTDWDYNVGCPFA</sequence>
<dbReference type="Proteomes" id="UP000198327">
    <property type="component" value="Unassembled WGS sequence"/>
</dbReference>
<feature type="signal peptide" evidence="1">
    <location>
        <begin position="1"/>
        <end position="30"/>
    </location>
</feature>
<evidence type="ECO:0000313" key="3">
    <source>
        <dbReference type="Proteomes" id="UP000198327"/>
    </source>
</evidence>
<dbReference type="AlphaFoldDB" id="A0A239KI54"/>
<reference evidence="3" key="1">
    <citation type="submission" date="2017-06" db="EMBL/GenBank/DDBJ databases">
        <authorList>
            <person name="Varghese N."/>
            <person name="Submissions S."/>
        </authorList>
    </citation>
    <scope>NUCLEOTIDE SEQUENCE [LARGE SCALE GENOMIC DNA]</scope>
    <source>
        <strain evidence="3">JCM 23211</strain>
    </source>
</reference>
<proteinExistence type="predicted"/>
<evidence type="ECO:0000313" key="2">
    <source>
        <dbReference type="EMBL" id="SNT17289.1"/>
    </source>
</evidence>
<dbReference type="InterPro" id="IPR006311">
    <property type="entry name" value="TAT_signal"/>
</dbReference>
<dbReference type="EMBL" id="FZOW01000010">
    <property type="protein sequence ID" value="SNT17289.1"/>
    <property type="molecule type" value="Genomic_DNA"/>
</dbReference>
<name>A0A239KI54_9NOCA</name>
<feature type="chain" id="PRO_5012172990" evidence="1">
    <location>
        <begin position="31"/>
        <end position="194"/>
    </location>
</feature>
<dbReference type="RefSeq" id="WP_089248619.1">
    <property type="nucleotide sequence ID" value="NZ_FZOW01000010.1"/>
</dbReference>
<keyword evidence="1" id="KW-0732">Signal</keyword>
<dbReference type="PROSITE" id="PS51318">
    <property type="entry name" value="TAT"/>
    <property type="match status" value="1"/>
</dbReference>
<organism evidence="2 3">
    <name type="scientific">Rhodococcoides kyotonense</name>
    <dbReference type="NCBI Taxonomy" id="398843"/>
    <lineage>
        <taxon>Bacteria</taxon>
        <taxon>Bacillati</taxon>
        <taxon>Actinomycetota</taxon>
        <taxon>Actinomycetes</taxon>
        <taxon>Mycobacteriales</taxon>
        <taxon>Nocardiaceae</taxon>
        <taxon>Rhodococcoides</taxon>
    </lineage>
</organism>
<evidence type="ECO:0000256" key="1">
    <source>
        <dbReference type="SAM" id="SignalP"/>
    </source>
</evidence>
<accession>A0A239KI54</accession>
<dbReference type="OrthoDB" id="4382059at2"/>
<gene>
    <name evidence="2" type="ORF">SAMN05421642_110162</name>
</gene>
<keyword evidence="3" id="KW-1185">Reference proteome</keyword>